<sequence length="52" mass="5796">MAMRAGIKIDADSLAVDGVETSRRRNQRIYADVRSSIEVYLIGSQLSVILQE</sequence>
<reference evidence="1 2" key="1">
    <citation type="submission" date="2019-02" db="EMBL/GenBank/DDBJ databases">
        <title>Deep-cultivation of Planctomycetes and their phenomic and genomic characterization uncovers novel biology.</title>
        <authorList>
            <person name="Wiegand S."/>
            <person name="Jogler M."/>
            <person name="Boedeker C."/>
            <person name="Pinto D."/>
            <person name="Vollmers J."/>
            <person name="Rivas-Marin E."/>
            <person name="Kohn T."/>
            <person name="Peeters S.H."/>
            <person name="Heuer A."/>
            <person name="Rast P."/>
            <person name="Oberbeckmann S."/>
            <person name="Bunk B."/>
            <person name="Jeske O."/>
            <person name="Meyerdierks A."/>
            <person name="Storesund J.E."/>
            <person name="Kallscheuer N."/>
            <person name="Luecker S."/>
            <person name="Lage O.M."/>
            <person name="Pohl T."/>
            <person name="Merkel B.J."/>
            <person name="Hornburger P."/>
            <person name="Mueller R.-W."/>
            <person name="Bruemmer F."/>
            <person name="Labrenz M."/>
            <person name="Spormann A.M."/>
            <person name="Op Den Camp H."/>
            <person name="Overmann J."/>
            <person name="Amann R."/>
            <person name="Jetten M.S.M."/>
            <person name="Mascher T."/>
            <person name="Medema M.H."/>
            <person name="Devos D.P."/>
            <person name="Kaster A.-K."/>
            <person name="Ovreas L."/>
            <person name="Rohde M."/>
            <person name="Galperin M.Y."/>
            <person name="Jogler C."/>
        </authorList>
    </citation>
    <scope>NUCLEOTIDE SEQUENCE [LARGE SCALE GENOMIC DNA]</scope>
    <source>
        <strain evidence="1 2">Q31b</strain>
    </source>
</reference>
<dbReference type="AlphaFoldDB" id="A0A5C6D4N2"/>
<dbReference type="Proteomes" id="UP000315471">
    <property type="component" value="Unassembled WGS sequence"/>
</dbReference>
<gene>
    <name evidence="1" type="ORF">Q31b_58480</name>
</gene>
<name>A0A5C6D4N2_9BACT</name>
<dbReference type="EMBL" id="SJPY01000023">
    <property type="protein sequence ID" value="TWU32153.1"/>
    <property type="molecule type" value="Genomic_DNA"/>
</dbReference>
<evidence type="ECO:0000313" key="1">
    <source>
        <dbReference type="EMBL" id="TWU32153.1"/>
    </source>
</evidence>
<keyword evidence="2" id="KW-1185">Reference proteome</keyword>
<comment type="caution">
    <text evidence="1">The sequence shown here is derived from an EMBL/GenBank/DDBJ whole genome shotgun (WGS) entry which is preliminary data.</text>
</comment>
<evidence type="ECO:0000313" key="2">
    <source>
        <dbReference type="Proteomes" id="UP000315471"/>
    </source>
</evidence>
<proteinExistence type="predicted"/>
<protein>
    <submittedName>
        <fullName evidence="1">Uncharacterized protein</fullName>
    </submittedName>
</protein>
<organism evidence="1 2">
    <name type="scientific">Novipirellula aureliae</name>
    <dbReference type="NCBI Taxonomy" id="2527966"/>
    <lineage>
        <taxon>Bacteria</taxon>
        <taxon>Pseudomonadati</taxon>
        <taxon>Planctomycetota</taxon>
        <taxon>Planctomycetia</taxon>
        <taxon>Pirellulales</taxon>
        <taxon>Pirellulaceae</taxon>
        <taxon>Novipirellula</taxon>
    </lineage>
</organism>
<accession>A0A5C6D4N2</accession>